<organism evidence="2 3">
    <name type="scientific">Cinara cedri</name>
    <dbReference type="NCBI Taxonomy" id="506608"/>
    <lineage>
        <taxon>Eukaryota</taxon>
        <taxon>Metazoa</taxon>
        <taxon>Ecdysozoa</taxon>
        <taxon>Arthropoda</taxon>
        <taxon>Hexapoda</taxon>
        <taxon>Insecta</taxon>
        <taxon>Pterygota</taxon>
        <taxon>Neoptera</taxon>
        <taxon>Paraneoptera</taxon>
        <taxon>Hemiptera</taxon>
        <taxon>Sternorrhyncha</taxon>
        <taxon>Aphidomorpha</taxon>
        <taxon>Aphidoidea</taxon>
        <taxon>Aphididae</taxon>
        <taxon>Lachninae</taxon>
        <taxon>Cinara</taxon>
    </lineage>
</organism>
<protein>
    <submittedName>
        <fullName evidence="2">Uncharacterized protein</fullName>
    </submittedName>
</protein>
<name>A0A5E4MPE9_9HEMI</name>
<dbReference type="EMBL" id="CABPRJ010000983">
    <property type="protein sequence ID" value="VVC34092.1"/>
    <property type="molecule type" value="Genomic_DNA"/>
</dbReference>
<evidence type="ECO:0000313" key="2">
    <source>
        <dbReference type="EMBL" id="VVC34092.1"/>
    </source>
</evidence>
<keyword evidence="3" id="KW-1185">Reference proteome</keyword>
<evidence type="ECO:0000256" key="1">
    <source>
        <dbReference type="SAM" id="MobiDB-lite"/>
    </source>
</evidence>
<dbReference type="AlphaFoldDB" id="A0A5E4MPE9"/>
<reference evidence="2 3" key="1">
    <citation type="submission" date="2019-08" db="EMBL/GenBank/DDBJ databases">
        <authorList>
            <person name="Alioto T."/>
            <person name="Alioto T."/>
            <person name="Gomez Garrido J."/>
        </authorList>
    </citation>
    <scope>NUCLEOTIDE SEQUENCE [LARGE SCALE GENOMIC DNA]</scope>
</reference>
<sequence>MGCQRKYSTDSGTQFNNKSDEQKQWNKPVLRLDSPHISILKLTQSNGSQLPHGIDGRRRYPSLHREKAAAATQNPSDATFKRAGFCRLILYGPTAGDRVPSLAVQAPPTSDRACPWTTPLQRTPRVSILSPPHDLPYLYVLHDIPTPFFLHITVLPYFYALREKATTSLVRHLVCTNHAYASLSLLLAL</sequence>
<proteinExistence type="predicted"/>
<gene>
    <name evidence="2" type="ORF">CINCED_3A012322</name>
</gene>
<evidence type="ECO:0000313" key="3">
    <source>
        <dbReference type="Proteomes" id="UP000325440"/>
    </source>
</evidence>
<feature type="region of interest" description="Disordered" evidence="1">
    <location>
        <begin position="1"/>
        <end position="26"/>
    </location>
</feature>
<dbReference type="Proteomes" id="UP000325440">
    <property type="component" value="Unassembled WGS sequence"/>
</dbReference>
<accession>A0A5E4MPE9</accession>